<feature type="domain" description="C2H2-type" evidence="10">
    <location>
        <begin position="470"/>
        <end position="497"/>
    </location>
</feature>
<reference evidence="11" key="1">
    <citation type="submission" date="2022-11" db="EMBL/GenBank/DDBJ databases">
        <title>Centuries of genome instability and evolution in soft-shell clam transmissible cancer (bioRxiv).</title>
        <authorList>
            <person name="Hart S.F.M."/>
            <person name="Yonemitsu M.A."/>
            <person name="Giersch R.M."/>
            <person name="Beal B.F."/>
            <person name="Arriagada G."/>
            <person name="Davis B.W."/>
            <person name="Ostrander E.A."/>
            <person name="Goff S.P."/>
            <person name="Metzger M.J."/>
        </authorList>
    </citation>
    <scope>NUCLEOTIDE SEQUENCE</scope>
    <source>
        <strain evidence="11">MELC-2E11</strain>
        <tissue evidence="11">Siphon/mantle</tissue>
    </source>
</reference>
<feature type="compositionally biased region" description="Basic and acidic residues" evidence="9">
    <location>
        <begin position="614"/>
        <end position="628"/>
    </location>
</feature>
<feature type="region of interest" description="Disordered" evidence="9">
    <location>
        <begin position="606"/>
        <end position="722"/>
    </location>
</feature>
<dbReference type="InterPro" id="IPR013087">
    <property type="entry name" value="Znf_C2H2_type"/>
</dbReference>
<feature type="domain" description="C2H2-type" evidence="10">
    <location>
        <begin position="526"/>
        <end position="553"/>
    </location>
</feature>
<feature type="domain" description="C2H2-type" evidence="10">
    <location>
        <begin position="498"/>
        <end position="525"/>
    </location>
</feature>
<dbReference type="Pfam" id="PF13894">
    <property type="entry name" value="zf-C2H2_4"/>
    <property type="match status" value="1"/>
</dbReference>
<dbReference type="PROSITE" id="PS00028">
    <property type="entry name" value="ZINC_FINGER_C2H2_1"/>
    <property type="match status" value="7"/>
</dbReference>
<feature type="domain" description="C2H2-type" evidence="10">
    <location>
        <begin position="353"/>
        <end position="381"/>
    </location>
</feature>
<dbReference type="Pfam" id="PF00096">
    <property type="entry name" value="zf-C2H2"/>
    <property type="match status" value="4"/>
</dbReference>
<feature type="domain" description="C2H2-type" evidence="10">
    <location>
        <begin position="442"/>
        <end position="469"/>
    </location>
</feature>
<evidence type="ECO:0000313" key="12">
    <source>
        <dbReference type="Proteomes" id="UP001164746"/>
    </source>
</evidence>
<gene>
    <name evidence="11" type="ORF">MAR_022312</name>
</gene>
<keyword evidence="5" id="KW-0805">Transcription regulation</keyword>
<keyword evidence="4" id="KW-0862">Zinc</keyword>
<evidence type="ECO:0000256" key="3">
    <source>
        <dbReference type="ARBA" id="ARBA00022737"/>
    </source>
</evidence>
<dbReference type="Gene3D" id="3.30.160.60">
    <property type="entry name" value="Classic Zinc Finger"/>
    <property type="match status" value="7"/>
</dbReference>
<dbReference type="Proteomes" id="UP001164746">
    <property type="component" value="Chromosome 3"/>
</dbReference>
<feature type="compositionally biased region" description="Polar residues" evidence="9">
    <location>
        <begin position="694"/>
        <end position="703"/>
    </location>
</feature>
<feature type="region of interest" description="Disordered" evidence="9">
    <location>
        <begin position="233"/>
        <end position="253"/>
    </location>
</feature>
<keyword evidence="3" id="KW-0677">Repeat</keyword>
<evidence type="ECO:0000256" key="4">
    <source>
        <dbReference type="ARBA" id="ARBA00022833"/>
    </source>
</evidence>
<feature type="compositionally biased region" description="Polar residues" evidence="9">
    <location>
        <begin position="86"/>
        <end position="108"/>
    </location>
</feature>
<keyword evidence="8" id="KW-0863">Zinc-finger</keyword>
<evidence type="ECO:0000256" key="2">
    <source>
        <dbReference type="ARBA" id="ARBA00022723"/>
    </source>
</evidence>
<dbReference type="PANTHER" id="PTHR24399:SF23">
    <property type="entry name" value="C2H2-TYPE DOMAIN-CONTAINING PROTEIN"/>
    <property type="match status" value="1"/>
</dbReference>
<organism evidence="11 12">
    <name type="scientific">Mya arenaria</name>
    <name type="common">Soft-shell clam</name>
    <dbReference type="NCBI Taxonomy" id="6604"/>
    <lineage>
        <taxon>Eukaryota</taxon>
        <taxon>Metazoa</taxon>
        <taxon>Spiralia</taxon>
        <taxon>Lophotrochozoa</taxon>
        <taxon>Mollusca</taxon>
        <taxon>Bivalvia</taxon>
        <taxon>Autobranchia</taxon>
        <taxon>Heteroconchia</taxon>
        <taxon>Euheterodonta</taxon>
        <taxon>Imparidentia</taxon>
        <taxon>Neoheterodontei</taxon>
        <taxon>Myida</taxon>
        <taxon>Myoidea</taxon>
        <taxon>Myidae</taxon>
        <taxon>Mya</taxon>
    </lineage>
</organism>
<feature type="compositionally biased region" description="Basic and acidic residues" evidence="9">
    <location>
        <begin position="645"/>
        <end position="658"/>
    </location>
</feature>
<dbReference type="PROSITE" id="PS50157">
    <property type="entry name" value="ZINC_FINGER_C2H2_2"/>
    <property type="match status" value="8"/>
</dbReference>
<feature type="region of interest" description="Disordered" evidence="9">
    <location>
        <begin position="759"/>
        <end position="789"/>
    </location>
</feature>
<feature type="region of interest" description="Disordered" evidence="9">
    <location>
        <begin position="86"/>
        <end position="125"/>
    </location>
</feature>
<dbReference type="InterPro" id="IPR036236">
    <property type="entry name" value="Znf_C2H2_sf"/>
</dbReference>
<sequence length="812" mass="91855">MVLIFTTTTSLLAPEFVESFSAEKLAVGLFRVSKDAGVQLIKENKSFLISGDWNNVNYAHASLESLLNEELANEVNIKNTKLLKSQTINSSRSQRESQSAKFRTNSTGKHNEGIRSKSCQNNPTVPQPMVVVHGILDESNVTKQLKQVIQKKGNQIDLPIKKHIVISGAPEKLKNSEETQKETNNEDNDIQSNMDDEGPEIVNSQEKDIIVNQTSVKERSADIEVIIKTEPVTDDFDGDTDVDESYKNMDDDCSESDKYVVIKKEKNLLDDEEENNDRQKPEKKTNKVVKKRGARKKRQPKVKTGREPVPKNRKKCKKSEDVFQCKECDYKSNVRDNFREHIKRMHSMYVDSFECKDCGRFFGLKKDLSRHMKHVHTEESHFCDICGKVYKSRRAFTEHLPVHAEDYVKPMFPCEICGKTFSTKYVLTGHVNSAHLGVKKSYICPTCGRSFTQKNSYLMHANVHAGIKPYVCDVCGKAFSYDKSLKEHKYMHDTVRHFECEVCKKTFRQKASLQIHVKVHKETRDYICQSCGKGFTQKQALHRHERIHSGDKPFKCNLCSRRFNDYSIIRRHMIMLHKRDPKSPGDWKKDIICTMKRKTDFYIDGGTGYNSGERVSHEEDTGKGKETDDTVNAGVENAMAILNDDIMKGDDNSPAKDQEIEETEDAPNVEHLSSGPSYHEMASVAFSSEKPSDSGDQSPSAPINYSLPPSYASNTRPTGDTDVEESLARFQTLVDSYRSAINTRDIPPMPGMPPLSHPIGLGSEIRPPMPQGHLTPTTDPSSGQSIAPPPWGYSGYPYYNAANFPNYQGPHS</sequence>
<keyword evidence="7" id="KW-0539">Nucleus</keyword>
<feature type="region of interest" description="Disordered" evidence="9">
    <location>
        <begin position="169"/>
        <end position="206"/>
    </location>
</feature>
<evidence type="ECO:0000313" key="11">
    <source>
        <dbReference type="EMBL" id="WAQ97939.1"/>
    </source>
</evidence>
<accession>A0ABY7DN25</accession>
<evidence type="ECO:0000259" key="10">
    <source>
        <dbReference type="PROSITE" id="PS50157"/>
    </source>
</evidence>
<dbReference type="Pfam" id="PF13912">
    <property type="entry name" value="zf-C2H2_6"/>
    <property type="match status" value="1"/>
</dbReference>
<feature type="compositionally biased region" description="Basic and acidic residues" evidence="9">
    <location>
        <begin position="276"/>
        <end position="285"/>
    </location>
</feature>
<evidence type="ECO:0000256" key="6">
    <source>
        <dbReference type="ARBA" id="ARBA00023163"/>
    </source>
</evidence>
<feature type="domain" description="C2H2-type" evidence="10">
    <location>
        <begin position="554"/>
        <end position="582"/>
    </location>
</feature>
<keyword evidence="6" id="KW-0804">Transcription</keyword>
<comment type="subcellular location">
    <subcellularLocation>
        <location evidence="1">Nucleus</location>
    </subcellularLocation>
</comment>
<name>A0ABY7DN25_MYAAR</name>
<evidence type="ECO:0000256" key="5">
    <source>
        <dbReference type="ARBA" id="ARBA00023015"/>
    </source>
</evidence>
<evidence type="ECO:0000256" key="7">
    <source>
        <dbReference type="ARBA" id="ARBA00023242"/>
    </source>
</evidence>
<dbReference type="PANTHER" id="PTHR24399">
    <property type="entry name" value="ZINC FINGER AND BTB DOMAIN-CONTAINING"/>
    <property type="match status" value="1"/>
</dbReference>
<feature type="compositionally biased region" description="Basic and acidic residues" evidence="9">
    <location>
        <begin position="171"/>
        <end position="184"/>
    </location>
</feature>
<keyword evidence="12" id="KW-1185">Reference proteome</keyword>
<evidence type="ECO:0000256" key="9">
    <source>
        <dbReference type="SAM" id="MobiDB-lite"/>
    </source>
</evidence>
<feature type="domain" description="C2H2-type" evidence="10">
    <location>
        <begin position="412"/>
        <end position="440"/>
    </location>
</feature>
<feature type="compositionally biased region" description="Acidic residues" evidence="9">
    <location>
        <begin position="185"/>
        <end position="199"/>
    </location>
</feature>
<dbReference type="SUPFAM" id="SSF57667">
    <property type="entry name" value="beta-beta-alpha zinc fingers"/>
    <property type="match status" value="4"/>
</dbReference>
<keyword evidence="2" id="KW-0479">Metal-binding</keyword>
<feature type="region of interest" description="Disordered" evidence="9">
    <location>
        <begin position="270"/>
        <end position="315"/>
    </location>
</feature>
<dbReference type="SMART" id="SM00355">
    <property type="entry name" value="ZnF_C2H2"/>
    <property type="match status" value="9"/>
</dbReference>
<feature type="compositionally biased region" description="Polar residues" evidence="9">
    <location>
        <begin position="774"/>
        <end position="785"/>
    </location>
</feature>
<proteinExistence type="predicted"/>
<protein>
    <submittedName>
        <fullName evidence="11">GZF1-like protein</fullName>
    </submittedName>
</protein>
<feature type="domain" description="C2H2-type" evidence="10">
    <location>
        <begin position="381"/>
        <end position="408"/>
    </location>
</feature>
<evidence type="ECO:0000256" key="8">
    <source>
        <dbReference type="PROSITE-ProRule" id="PRU00042"/>
    </source>
</evidence>
<dbReference type="EMBL" id="CP111014">
    <property type="protein sequence ID" value="WAQ97939.1"/>
    <property type="molecule type" value="Genomic_DNA"/>
</dbReference>
<feature type="compositionally biased region" description="Basic residues" evidence="9">
    <location>
        <begin position="286"/>
        <end position="303"/>
    </location>
</feature>
<evidence type="ECO:0000256" key="1">
    <source>
        <dbReference type="ARBA" id="ARBA00004123"/>
    </source>
</evidence>
<feature type="compositionally biased region" description="Acidic residues" evidence="9">
    <location>
        <begin position="233"/>
        <end position="243"/>
    </location>
</feature>
<feature type="compositionally biased region" description="Basic and acidic residues" evidence="9">
    <location>
        <begin position="244"/>
        <end position="253"/>
    </location>
</feature>